<dbReference type="InterPro" id="IPR007357">
    <property type="entry name" value="PhrB-like"/>
</dbReference>
<sequence>MKRILYIAFDHLHRNYGVLKDADSRNDLIVLVESARMTTGRPWHPLRLHFLISSAQHFTQSLRAEGFTVEYVTSATTIDGLDQIRAQYGELPIISAEPSSFKQSANLSAYGVTFVDNDFFLTPRSLFQNWASSQKSFLMENFYRGQRIRLGVLVEGNSPVGGAWNFDKENRLPPPKNYTWPPYLEFAPDDIDHSVAKQLGIDAPSTWATTRASALKALENFIDNHFAEFGPYEDAMPTDNWALHHSLLSPYINNGLLHPSEVIDAAVAAFESGNIPIASCEGFIRQLIGWREYVNGMYWFLGEDYRENNQLNANRPLLPVFTDPSKTSMNCVKSIVSDIKDRAWVHHIPRLMVLSNLALITGSNPQEFLDWMRENFVDASEWVMVPNVIGMGLHADGGTMMTKPYAAGGAYISRMSTYCKSCAYNPKLRVGDTACPFTTLYWDFLDRHREDFAKNHRMSQQLFGIKRLSDLPELKERAVEVLQGLDHGEI</sequence>
<gene>
    <name evidence="1" type="ORF">GM50_8740</name>
</gene>
<organism evidence="1">
    <name type="scientific">freshwater metagenome</name>
    <dbReference type="NCBI Taxonomy" id="449393"/>
    <lineage>
        <taxon>unclassified sequences</taxon>
        <taxon>metagenomes</taxon>
        <taxon>ecological metagenomes</taxon>
    </lineage>
</organism>
<dbReference type="SUPFAM" id="SSF48173">
    <property type="entry name" value="Cryptochrome/photolyase FAD-binding domain"/>
    <property type="match status" value="1"/>
</dbReference>
<dbReference type="InterPro" id="IPR052551">
    <property type="entry name" value="UV-DNA_repair_photolyase"/>
</dbReference>
<dbReference type="Gene3D" id="3.40.50.620">
    <property type="entry name" value="HUPs"/>
    <property type="match status" value="1"/>
</dbReference>
<accession>A0A094Q4Y7</accession>
<dbReference type="PANTHER" id="PTHR38657">
    <property type="entry name" value="SLR1343 PROTEIN"/>
    <property type="match status" value="1"/>
</dbReference>
<dbReference type="PANTHER" id="PTHR38657:SF1">
    <property type="entry name" value="SLR1343 PROTEIN"/>
    <property type="match status" value="1"/>
</dbReference>
<dbReference type="Pfam" id="PF04244">
    <property type="entry name" value="DPRP"/>
    <property type="match status" value="1"/>
</dbReference>
<dbReference type="Gene3D" id="1.10.10.1710">
    <property type="entry name" value="Deoxyribodipyrimidine photolyase-related"/>
    <property type="match status" value="1"/>
</dbReference>
<protein>
    <submittedName>
        <fullName evidence="1">Deoxyribodipyrimidine photolyase</fullName>
    </submittedName>
</protein>
<dbReference type="InterPro" id="IPR014729">
    <property type="entry name" value="Rossmann-like_a/b/a_fold"/>
</dbReference>
<proteinExistence type="predicted"/>
<dbReference type="GO" id="GO:0016829">
    <property type="term" value="F:lyase activity"/>
    <property type="evidence" value="ECO:0007669"/>
    <property type="project" value="UniProtKB-KW"/>
</dbReference>
<dbReference type="InterPro" id="IPR036134">
    <property type="entry name" value="Crypto/Photolyase_FAD-like_sf"/>
</dbReference>
<dbReference type="AlphaFoldDB" id="A0A094Q4Y7"/>
<name>A0A094Q4Y7_9ZZZZ</name>
<keyword evidence="1" id="KW-0456">Lyase</keyword>
<dbReference type="EMBL" id="JNSK01000025">
    <property type="protein sequence ID" value="KGA18427.1"/>
    <property type="molecule type" value="Genomic_DNA"/>
</dbReference>
<evidence type="ECO:0000313" key="1">
    <source>
        <dbReference type="EMBL" id="KGA18427.1"/>
    </source>
</evidence>
<comment type="caution">
    <text evidence="1">The sequence shown here is derived from an EMBL/GenBank/DDBJ whole genome shotgun (WGS) entry which is preliminary data.</text>
</comment>
<reference evidence="1" key="1">
    <citation type="submission" date="2014-05" db="EMBL/GenBank/DDBJ databases">
        <title>Key roles for freshwater Actinobacteria revealed by deep metagenomic sequencing.</title>
        <authorList>
            <person name="Ghai R."/>
            <person name="Mizuno C.M."/>
            <person name="Picazo A."/>
            <person name="Camacho A."/>
            <person name="Rodriguez-Valera F."/>
        </authorList>
    </citation>
    <scope>NUCLEOTIDE SEQUENCE</scope>
</reference>
<dbReference type="Gene3D" id="1.10.579.10">
    <property type="entry name" value="DNA Cyclobutane Dipyrimidine Photolyase, subunit A, domain 3"/>
    <property type="match status" value="1"/>
</dbReference>
<dbReference type="Gene3D" id="1.25.40.80">
    <property type="match status" value="1"/>
</dbReference>